<accession>A0A1C6S369</accession>
<dbReference type="STRING" id="145854.GA0074692_1659"/>
<reference evidence="2" key="1">
    <citation type="submission" date="2016-06" db="EMBL/GenBank/DDBJ databases">
        <authorList>
            <person name="Varghese N."/>
            <person name="Submissions Spin"/>
        </authorList>
    </citation>
    <scope>NUCLEOTIDE SEQUENCE [LARGE SCALE GENOMIC DNA]</scope>
    <source>
        <strain evidence="2">DSM 43817</strain>
    </source>
</reference>
<dbReference type="AlphaFoldDB" id="A0A1C6S369"/>
<dbReference type="RefSeq" id="WP_091641194.1">
    <property type="nucleotide sequence ID" value="NZ_FMHW01000002.1"/>
</dbReference>
<organism evidence="1 2">
    <name type="scientific">Micromonospora pallida</name>
    <dbReference type="NCBI Taxonomy" id="145854"/>
    <lineage>
        <taxon>Bacteria</taxon>
        <taxon>Bacillati</taxon>
        <taxon>Actinomycetota</taxon>
        <taxon>Actinomycetes</taxon>
        <taxon>Micromonosporales</taxon>
        <taxon>Micromonosporaceae</taxon>
        <taxon>Micromonospora</taxon>
    </lineage>
</organism>
<name>A0A1C6S369_9ACTN</name>
<proteinExistence type="predicted"/>
<dbReference type="OrthoDB" id="3624112at2"/>
<dbReference type="EMBL" id="FMHW01000002">
    <property type="protein sequence ID" value="SCL23849.1"/>
    <property type="molecule type" value="Genomic_DNA"/>
</dbReference>
<sequence>MPTTNPPDTDAVTALDLPPITPELTYRTVDADTVLHFGRSPAEDLELLRYLRDVTSHAVRLRWRLAGLPCFPLHTHVHLVAPSGGVDADSAAHATAWTAGYRYGSFFYRRGPGFVSIKDVRPESEDARLTIDEGADHFLAMAEARTLAELAPDAQDLVDTVAEAGLLLRAGQRLLVLPYRLRHWPVPYLAI</sequence>
<keyword evidence="2" id="KW-1185">Reference proteome</keyword>
<evidence type="ECO:0000313" key="2">
    <source>
        <dbReference type="Proteomes" id="UP000198959"/>
    </source>
</evidence>
<dbReference type="Pfam" id="PF19142">
    <property type="entry name" value="DUF5825"/>
    <property type="match status" value="1"/>
</dbReference>
<protein>
    <submittedName>
        <fullName evidence="1">Uncharacterized protein</fullName>
    </submittedName>
</protein>
<evidence type="ECO:0000313" key="1">
    <source>
        <dbReference type="EMBL" id="SCL23849.1"/>
    </source>
</evidence>
<dbReference type="Proteomes" id="UP000198959">
    <property type="component" value="Unassembled WGS sequence"/>
</dbReference>
<gene>
    <name evidence="1" type="ORF">GA0074692_1659</name>
</gene>
<dbReference type="InterPro" id="IPR043863">
    <property type="entry name" value="DUF5825"/>
</dbReference>